<evidence type="ECO:0000313" key="2">
    <source>
        <dbReference type="EMBL" id="MEE2024847.1"/>
    </source>
</evidence>
<comment type="caution">
    <text evidence="2">The sequence shown here is derived from an EMBL/GenBank/DDBJ whole genome shotgun (WGS) entry which is preliminary data.</text>
</comment>
<evidence type="ECO:0000313" key="3">
    <source>
        <dbReference type="Proteomes" id="UP001339167"/>
    </source>
</evidence>
<dbReference type="EMBL" id="JAUGZK010000007">
    <property type="protein sequence ID" value="MEE2024847.1"/>
    <property type="molecule type" value="Genomic_DNA"/>
</dbReference>
<reference evidence="2 3" key="1">
    <citation type="submission" date="2023-06" db="EMBL/GenBank/DDBJ databases">
        <title>Alkalimonas sp., MEB004 an alkaliphilic bacterium isolated from Lonar Lake, India.</title>
        <authorList>
            <person name="Joshi A."/>
            <person name="Thite S."/>
        </authorList>
    </citation>
    <scope>NUCLEOTIDE SEQUENCE [LARGE SCALE GENOMIC DNA]</scope>
    <source>
        <strain evidence="2 3">MEB004</strain>
    </source>
</reference>
<keyword evidence="1" id="KW-1133">Transmembrane helix</keyword>
<organism evidence="2 3">
    <name type="scientific">Alkalimonas mucilaginosa</name>
    <dbReference type="NCBI Taxonomy" id="3057676"/>
    <lineage>
        <taxon>Bacteria</taxon>
        <taxon>Pseudomonadati</taxon>
        <taxon>Pseudomonadota</taxon>
        <taxon>Gammaproteobacteria</taxon>
        <taxon>Alkalimonas</taxon>
    </lineage>
</organism>
<dbReference type="Proteomes" id="UP001339167">
    <property type="component" value="Unassembled WGS sequence"/>
</dbReference>
<name>A0ABU7JGT2_9GAMM</name>
<keyword evidence="1" id="KW-0472">Membrane</keyword>
<gene>
    <name evidence="2" type="ORF">QWF21_11370</name>
</gene>
<evidence type="ECO:0008006" key="4">
    <source>
        <dbReference type="Google" id="ProtNLM"/>
    </source>
</evidence>
<feature type="transmembrane region" description="Helical" evidence="1">
    <location>
        <begin position="49"/>
        <end position="72"/>
    </location>
</feature>
<dbReference type="PROSITE" id="PS51257">
    <property type="entry name" value="PROKAR_LIPOPROTEIN"/>
    <property type="match status" value="1"/>
</dbReference>
<dbReference type="RefSeq" id="WP_330088169.1">
    <property type="nucleotide sequence ID" value="NZ_JAUGZK010000007.1"/>
</dbReference>
<protein>
    <recommendedName>
        <fullName evidence="4">Secreted protein</fullName>
    </recommendedName>
</protein>
<evidence type="ECO:0000256" key="1">
    <source>
        <dbReference type="SAM" id="Phobius"/>
    </source>
</evidence>
<keyword evidence="1" id="KW-0812">Transmembrane</keyword>
<proteinExistence type="predicted"/>
<accession>A0ABU7JGT2</accession>
<keyword evidence="3" id="KW-1185">Reference proteome</keyword>
<sequence>MIWKRLHCHFNLAVYACVCLNYVLAHNSDASAWVVRGEFAAANWQHRQAVIMAACVVKWLLHALVSGVQFLAGEHSGKSSNF</sequence>